<protein>
    <submittedName>
        <fullName evidence="2">Uncharacterized protein</fullName>
    </submittedName>
</protein>
<evidence type="ECO:0000313" key="3">
    <source>
        <dbReference type="Proteomes" id="UP000799444"/>
    </source>
</evidence>
<sequence length="140" mass="14772">MTLPIIQARPQRQRLSLLITKIRQRLIPRLILPSVLIVLFDPVGPRDAADGRVDARAPAERVRADRIAAYSSGFPGAAGVADLRVAVGVFAKVAGRAGLAGVEGEGGGEGDEREEREEAGEHVGGGCGLGVDEMWLLIVL</sequence>
<gene>
    <name evidence="2" type="ORF">EJ04DRAFT_257497</name>
</gene>
<comment type="caution">
    <text evidence="2">The sequence shown here is derived from an EMBL/GenBank/DDBJ whole genome shotgun (WGS) entry which is preliminary data.</text>
</comment>
<dbReference type="EMBL" id="ML996154">
    <property type="protein sequence ID" value="KAF2733986.1"/>
    <property type="molecule type" value="Genomic_DNA"/>
</dbReference>
<accession>A0A9P4QZY2</accession>
<feature type="compositionally biased region" description="Acidic residues" evidence="1">
    <location>
        <begin position="106"/>
        <end position="118"/>
    </location>
</feature>
<dbReference type="Proteomes" id="UP000799444">
    <property type="component" value="Unassembled WGS sequence"/>
</dbReference>
<organism evidence="2 3">
    <name type="scientific">Polyplosphaeria fusca</name>
    <dbReference type="NCBI Taxonomy" id="682080"/>
    <lineage>
        <taxon>Eukaryota</taxon>
        <taxon>Fungi</taxon>
        <taxon>Dikarya</taxon>
        <taxon>Ascomycota</taxon>
        <taxon>Pezizomycotina</taxon>
        <taxon>Dothideomycetes</taxon>
        <taxon>Pleosporomycetidae</taxon>
        <taxon>Pleosporales</taxon>
        <taxon>Tetraplosphaeriaceae</taxon>
        <taxon>Polyplosphaeria</taxon>
    </lineage>
</organism>
<feature type="region of interest" description="Disordered" evidence="1">
    <location>
        <begin position="100"/>
        <end position="124"/>
    </location>
</feature>
<proteinExistence type="predicted"/>
<evidence type="ECO:0000256" key="1">
    <source>
        <dbReference type="SAM" id="MobiDB-lite"/>
    </source>
</evidence>
<evidence type="ECO:0000313" key="2">
    <source>
        <dbReference type="EMBL" id="KAF2733986.1"/>
    </source>
</evidence>
<name>A0A9P4QZY2_9PLEO</name>
<dbReference type="AlphaFoldDB" id="A0A9P4QZY2"/>
<keyword evidence="3" id="KW-1185">Reference proteome</keyword>
<reference evidence="2" key="1">
    <citation type="journal article" date="2020" name="Stud. Mycol.">
        <title>101 Dothideomycetes genomes: a test case for predicting lifestyles and emergence of pathogens.</title>
        <authorList>
            <person name="Haridas S."/>
            <person name="Albert R."/>
            <person name="Binder M."/>
            <person name="Bloem J."/>
            <person name="Labutti K."/>
            <person name="Salamov A."/>
            <person name="Andreopoulos B."/>
            <person name="Baker S."/>
            <person name="Barry K."/>
            <person name="Bills G."/>
            <person name="Bluhm B."/>
            <person name="Cannon C."/>
            <person name="Castanera R."/>
            <person name="Culley D."/>
            <person name="Daum C."/>
            <person name="Ezra D."/>
            <person name="Gonzalez J."/>
            <person name="Henrissat B."/>
            <person name="Kuo A."/>
            <person name="Liang C."/>
            <person name="Lipzen A."/>
            <person name="Lutzoni F."/>
            <person name="Magnuson J."/>
            <person name="Mondo S."/>
            <person name="Nolan M."/>
            <person name="Ohm R."/>
            <person name="Pangilinan J."/>
            <person name="Park H.-J."/>
            <person name="Ramirez L."/>
            <person name="Alfaro M."/>
            <person name="Sun H."/>
            <person name="Tritt A."/>
            <person name="Yoshinaga Y."/>
            <person name="Zwiers L.-H."/>
            <person name="Turgeon B."/>
            <person name="Goodwin S."/>
            <person name="Spatafora J."/>
            <person name="Crous P."/>
            <person name="Grigoriev I."/>
        </authorList>
    </citation>
    <scope>NUCLEOTIDE SEQUENCE</scope>
    <source>
        <strain evidence="2">CBS 125425</strain>
    </source>
</reference>